<organism evidence="1 2">
    <name type="scientific">Croceitalea vernalis</name>
    <dbReference type="NCBI Taxonomy" id="3075599"/>
    <lineage>
        <taxon>Bacteria</taxon>
        <taxon>Pseudomonadati</taxon>
        <taxon>Bacteroidota</taxon>
        <taxon>Flavobacteriia</taxon>
        <taxon>Flavobacteriales</taxon>
        <taxon>Flavobacteriaceae</taxon>
        <taxon>Croceitalea</taxon>
    </lineage>
</organism>
<evidence type="ECO:0000313" key="2">
    <source>
        <dbReference type="Proteomes" id="UP001250662"/>
    </source>
</evidence>
<sequence>MIRLSLVVVSLFILMFKSNGQVIENEPKGSLETFTYPLFLGHEQHSSMTFKYGINESLEVELQGFYDTYLMENRVRSALIFRQYLTKRLHVLFGGEAEIRLQNATFPLKNAERFSLISGFGYDVDENFLLEVKSNSQIGKSTIGAFGESFIPTPQLFTLGGKIKF</sequence>
<evidence type="ECO:0008006" key="3">
    <source>
        <dbReference type="Google" id="ProtNLM"/>
    </source>
</evidence>
<proteinExistence type="predicted"/>
<gene>
    <name evidence="1" type="ORF">RM520_03450</name>
</gene>
<dbReference type="EMBL" id="JAVRHU010000001">
    <property type="protein sequence ID" value="MDT0620665.1"/>
    <property type="molecule type" value="Genomic_DNA"/>
</dbReference>
<evidence type="ECO:0000313" key="1">
    <source>
        <dbReference type="EMBL" id="MDT0620665.1"/>
    </source>
</evidence>
<keyword evidence="2" id="KW-1185">Reference proteome</keyword>
<dbReference type="Proteomes" id="UP001250662">
    <property type="component" value="Unassembled WGS sequence"/>
</dbReference>
<dbReference type="RefSeq" id="WP_311386992.1">
    <property type="nucleotide sequence ID" value="NZ_JAVRHU010000001.1"/>
</dbReference>
<name>A0ABU3BEU5_9FLAO</name>
<comment type="caution">
    <text evidence="1">The sequence shown here is derived from an EMBL/GenBank/DDBJ whole genome shotgun (WGS) entry which is preliminary data.</text>
</comment>
<protein>
    <recommendedName>
        <fullName evidence="3">DUF3575 domain-containing protein</fullName>
    </recommendedName>
</protein>
<accession>A0ABU3BEU5</accession>
<reference evidence="1 2" key="1">
    <citation type="submission" date="2023-09" db="EMBL/GenBank/DDBJ databases">
        <authorList>
            <person name="Rey-Velasco X."/>
        </authorList>
    </citation>
    <scope>NUCLEOTIDE SEQUENCE [LARGE SCALE GENOMIC DNA]</scope>
    <source>
        <strain evidence="1 2">P007</strain>
    </source>
</reference>